<dbReference type="PANTHER" id="PTHR46211">
    <property type="entry name" value="GLYCEROPHOSPHORYL DIESTER PHOSPHODIESTERASE"/>
    <property type="match status" value="1"/>
</dbReference>
<evidence type="ECO:0000259" key="3">
    <source>
        <dbReference type="PROSITE" id="PS51704"/>
    </source>
</evidence>
<name>A0ABZ0QKZ3_9FIRM</name>
<reference evidence="4 5" key="1">
    <citation type="submission" date="2023-08" db="EMBL/GenBank/DDBJ databases">
        <title>Genome sequence of Thermaerobacter compostii strain Ins1, a spore-forming filamentous bacterium isolated from a deep geothermal reservoir.</title>
        <authorList>
            <person name="Bregnard D."/>
            <person name="Gonzalez D."/>
            <person name="Junier P."/>
        </authorList>
    </citation>
    <scope>NUCLEOTIDE SEQUENCE [LARGE SCALE GENOMIC DNA]</scope>
    <source>
        <strain evidence="4 5">Ins1</strain>
    </source>
</reference>
<keyword evidence="2" id="KW-0812">Transmembrane</keyword>
<feature type="region of interest" description="Disordered" evidence="1">
    <location>
        <begin position="646"/>
        <end position="692"/>
    </location>
</feature>
<dbReference type="Gene3D" id="3.20.20.190">
    <property type="entry name" value="Phosphatidylinositol (PI) phosphodiesterase"/>
    <property type="match status" value="1"/>
</dbReference>
<feature type="transmembrane region" description="Helical" evidence="2">
    <location>
        <begin position="188"/>
        <end position="206"/>
    </location>
</feature>
<dbReference type="InterPro" id="IPR017946">
    <property type="entry name" value="PLC-like_Pdiesterase_TIM-brl"/>
</dbReference>
<feature type="transmembrane region" description="Helical" evidence="2">
    <location>
        <begin position="129"/>
        <end position="149"/>
    </location>
</feature>
<dbReference type="RefSeq" id="WP_318750026.1">
    <property type="nucleotide sequence ID" value="NZ_CP132508.1"/>
</dbReference>
<feature type="compositionally biased region" description="Low complexity" evidence="1">
    <location>
        <begin position="296"/>
        <end position="319"/>
    </location>
</feature>
<feature type="transmembrane region" description="Helical" evidence="2">
    <location>
        <begin position="267"/>
        <end position="285"/>
    </location>
</feature>
<dbReference type="InterPro" id="IPR000326">
    <property type="entry name" value="PAP2/HPO"/>
</dbReference>
<evidence type="ECO:0000313" key="5">
    <source>
        <dbReference type="Proteomes" id="UP001304683"/>
    </source>
</evidence>
<dbReference type="InterPro" id="IPR030395">
    <property type="entry name" value="GP_PDE_dom"/>
</dbReference>
<dbReference type="CDD" id="cd08561">
    <property type="entry name" value="GDPD_cytoplasmic_ScUgpQ2_like"/>
    <property type="match status" value="1"/>
</dbReference>
<proteinExistence type="predicted"/>
<dbReference type="Pfam" id="PF01569">
    <property type="entry name" value="PAP2"/>
    <property type="match status" value="1"/>
</dbReference>
<keyword evidence="2" id="KW-0472">Membrane</keyword>
<evidence type="ECO:0000313" key="4">
    <source>
        <dbReference type="EMBL" id="WPD18166.1"/>
    </source>
</evidence>
<feature type="transmembrane region" description="Helical" evidence="2">
    <location>
        <begin position="242"/>
        <end position="261"/>
    </location>
</feature>
<dbReference type="PROSITE" id="PS51704">
    <property type="entry name" value="GP_PDE"/>
    <property type="match status" value="1"/>
</dbReference>
<dbReference type="SUPFAM" id="SSF51695">
    <property type="entry name" value="PLC-like phosphodiesterases"/>
    <property type="match status" value="1"/>
</dbReference>
<gene>
    <name evidence="4" type="ORF">Q5761_07145</name>
</gene>
<feature type="domain" description="GP-PDE" evidence="3">
    <location>
        <begin position="389"/>
        <end position="638"/>
    </location>
</feature>
<dbReference type="Gene3D" id="1.20.144.10">
    <property type="entry name" value="Phosphatidic acid phosphatase type 2/haloperoxidase"/>
    <property type="match status" value="1"/>
</dbReference>
<evidence type="ECO:0000256" key="1">
    <source>
        <dbReference type="SAM" id="MobiDB-lite"/>
    </source>
</evidence>
<dbReference type="EMBL" id="CP132508">
    <property type="protein sequence ID" value="WPD18166.1"/>
    <property type="molecule type" value="Genomic_DNA"/>
</dbReference>
<accession>A0ABZ0QKZ3</accession>
<keyword evidence="5" id="KW-1185">Reference proteome</keyword>
<evidence type="ECO:0000256" key="2">
    <source>
        <dbReference type="SAM" id="Phobius"/>
    </source>
</evidence>
<dbReference type="SMART" id="SM00014">
    <property type="entry name" value="acidPPc"/>
    <property type="match status" value="1"/>
</dbReference>
<protein>
    <submittedName>
        <fullName evidence="4">Glycerophosphodiester phosphodiesterase family protein</fullName>
    </submittedName>
</protein>
<feature type="transmembrane region" description="Helical" evidence="2">
    <location>
        <begin position="155"/>
        <end position="173"/>
    </location>
</feature>
<dbReference type="Proteomes" id="UP001304683">
    <property type="component" value="Chromosome"/>
</dbReference>
<feature type="region of interest" description="Disordered" evidence="1">
    <location>
        <begin position="296"/>
        <end position="344"/>
    </location>
</feature>
<dbReference type="PANTHER" id="PTHR46211:SF14">
    <property type="entry name" value="GLYCEROPHOSPHODIESTER PHOSPHODIESTERASE"/>
    <property type="match status" value="1"/>
</dbReference>
<feature type="transmembrane region" description="Helical" evidence="2">
    <location>
        <begin position="35"/>
        <end position="56"/>
    </location>
</feature>
<organism evidence="4 5">
    <name type="scientific">Thermaerobacter composti</name>
    <dbReference type="NCBI Taxonomy" id="554949"/>
    <lineage>
        <taxon>Bacteria</taxon>
        <taxon>Bacillati</taxon>
        <taxon>Bacillota</taxon>
        <taxon>Clostridia</taxon>
        <taxon>Eubacteriales</taxon>
        <taxon>Clostridiales Family XVII. Incertae Sedis</taxon>
        <taxon>Thermaerobacter</taxon>
    </lineage>
</organism>
<keyword evidence="2" id="KW-1133">Transmembrane helix</keyword>
<sequence length="692" mass="73599">MAWPRRNGGGAVFDGDGIRVLQQVATPGLDAVAQLFTYLGSEYFYMLVLPFVYWCLDRRRGHQLAFLFLASMWLNGFLKELANLPRPSALFDGVRVLVRETSPGFPSGHAQGAMTLFGYLWLEYRARWWRALAPVLIALIAFSRPYLGVHYLGDTLGGLAIGAAVMAAFRWGFRRGLGGAWPRRRKRVATVVVPLLLLPLCGESVAYQTLGFLMGFLAGDLDAFAAFPLRTPAPARVAIARWVVGMAGFAALYALHGALIPNGLPELPGYALLGLWVTAGAPWCFHRLGLAGPSARTAAAGSPAAGPGDAPTGAGPAGSEGADPVGLLGASGRPMRGGGPAGGRPAQRLGRLALGLLAAAVVGSVLARPPVPREAFGPMAGPSPDRPLPLVIAHRGGDRRPENTLASFRYAAALGADWVELDVHRIADGALVVLHDETVDRTTDGSGDVHAMTLEQVKALDAGYRWTPDGGRTYPYRGRGLRIPTLEEVLAALPRQRLLIELKDDDPRLAEDVARTLREHGATRRVMVASFHDRTLRHFRAVAPEVPTSLASGEALRFVVAQRLGLTPFLRPPGVALQVPEYHGPLKVFAAGLVRLAHNRGLEVHAWTVNDPRKMEQLFLAGADGIVTDRPDLALAVRSHLFGPPGAGGAADAGRAPAGGRRPRPGLHPDPGSVGSTAFAPVGAVRDRASSR</sequence>
<dbReference type="SUPFAM" id="SSF48317">
    <property type="entry name" value="Acid phosphatase/Vanadium-dependent haloperoxidase"/>
    <property type="match status" value="1"/>
</dbReference>
<dbReference type="InterPro" id="IPR036938">
    <property type="entry name" value="PAP2/HPO_sf"/>
</dbReference>
<dbReference type="Pfam" id="PF03009">
    <property type="entry name" value="GDPD"/>
    <property type="match status" value="1"/>
</dbReference>